<dbReference type="GO" id="GO:0046540">
    <property type="term" value="C:U4/U6 x U5 tri-snRNP complex"/>
    <property type="evidence" value="ECO:0007669"/>
    <property type="project" value="InterPro"/>
</dbReference>
<dbReference type="Proteomes" id="UP000738402">
    <property type="component" value="Unassembled WGS sequence"/>
</dbReference>
<evidence type="ECO:0000256" key="5">
    <source>
        <dbReference type="ARBA" id="ARBA00023242"/>
    </source>
</evidence>
<name>A0AAN6I2J7_9ASCO</name>
<dbReference type="PANTHER" id="PTHR14152:SF5">
    <property type="entry name" value="U4_U6.U5 TRI-SNRNP-ASSOCIATED PROTEIN 1"/>
    <property type="match status" value="1"/>
</dbReference>
<proteinExistence type="inferred from homology"/>
<keyword evidence="3" id="KW-0507">mRNA processing</keyword>
<evidence type="ECO:0000313" key="8">
    <source>
        <dbReference type="Proteomes" id="UP000738402"/>
    </source>
</evidence>
<gene>
    <name evidence="7" type="ORF">KL933_000852</name>
</gene>
<accession>A0AAN6I2J7</accession>
<evidence type="ECO:0000256" key="3">
    <source>
        <dbReference type="ARBA" id="ARBA00022664"/>
    </source>
</evidence>
<comment type="similarity">
    <text evidence="2">Belongs to the SNU66/SART1 family.</text>
</comment>
<evidence type="ECO:0000313" key="7">
    <source>
        <dbReference type="EMBL" id="KAG7729772.1"/>
    </source>
</evidence>
<dbReference type="GO" id="GO:0000481">
    <property type="term" value="P:maturation of 5S rRNA"/>
    <property type="evidence" value="ECO:0007669"/>
    <property type="project" value="TreeGrafter"/>
</dbReference>
<evidence type="ECO:0000256" key="2">
    <source>
        <dbReference type="ARBA" id="ARBA00006076"/>
    </source>
</evidence>
<evidence type="ECO:0000256" key="1">
    <source>
        <dbReference type="ARBA" id="ARBA00004123"/>
    </source>
</evidence>
<dbReference type="InterPro" id="IPR045347">
    <property type="entry name" value="HIND"/>
</dbReference>
<feature type="coiled-coil region" evidence="6">
    <location>
        <begin position="94"/>
        <end position="121"/>
    </location>
</feature>
<dbReference type="GO" id="GO:0045292">
    <property type="term" value="P:mRNA cis splicing, via spliceosome"/>
    <property type="evidence" value="ECO:0007669"/>
    <property type="project" value="TreeGrafter"/>
</dbReference>
<comment type="caution">
    <text evidence="7">The sequence shown here is derived from an EMBL/GenBank/DDBJ whole genome shotgun (WGS) entry which is preliminary data.</text>
</comment>
<dbReference type="Pfam" id="PF19252">
    <property type="entry name" value="HIND"/>
    <property type="match status" value="2"/>
</dbReference>
<dbReference type="Pfam" id="PF03343">
    <property type="entry name" value="SART-1"/>
    <property type="match status" value="2"/>
</dbReference>
<comment type="subcellular location">
    <subcellularLocation>
        <location evidence="1">Nucleus</location>
    </subcellularLocation>
</comment>
<dbReference type="PANTHER" id="PTHR14152">
    <property type="entry name" value="SQUAMOUS CELL CARCINOMA ANTIGEN RECOGNISED BY CYTOTOXIC T LYMPHOCYTES"/>
    <property type="match status" value="1"/>
</dbReference>
<sequence length="453" mass="51934">MRESRRSTPTYFFVFGLVTSAMEVSLSVEETNQLRAKLGLPLISTVDKPLAAQKRGNSPDETNKLRSQLGLSLITSEKTDNDPEYENYKKVEDARIKQERLDELQQRISKTKSDLQRRKLESGETLLARLDKEEINDDEWLAKLGTPRERNLTRKRKSTIEDDDLLGVNVAHSKEDYAELLGESQEVVFTLKDKSVFDEEEDELENHELVKRKRVKEALEGQVKEKKTDDNNGQDNGFKIGEKIIPKKQTKKLVLLDLDDDEQESQPSDYSAPVIKKLKCGVRNKRRDKEELKEANFQQLKLINEDLEKDDDIELNRFLSASRRQRQESRPIAIEEERPEIGAVVLDEDADFLEKLNGDDAVEDTVMGRDAADTTESKASLTHVSEKLAVLHDEVDANMGLSRTLKLLKDRSELAPKSDGSRINLVYRDDKGKVLSQKEAYKYLSHRFHGHKK</sequence>
<evidence type="ECO:0000256" key="6">
    <source>
        <dbReference type="SAM" id="Coils"/>
    </source>
</evidence>
<dbReference type="EMBL" id="JAHLUH010000002">
    <property type="protein sequence ID" value="KAG7729772.1"/>
    <property type="molecule type" value="Genomic_DNA"/>
</dbReference>
<keyword evidence="6" id="KW-0175">Coiled coil</keyword>
<protein>
    <submittedName>
        <fullName evidence="7">Uncharacterized protein</fullName>
    </submittedName>
</protein>
<evidence type="ECO:0000256" key="4">
    <source>
        <dbReference type="ARBA" id="ARBA00023187"/>
    </source>
</evidence>
<organism evidence="7 8">
    <name type="scientific">Ogataea haglerorum</name>
    <dbReference type="NCBI Taxonomy" id="1937702"/>
    <lineage>
        <taxon>Eukaryota</taxon>
        <taxon>Fungi</taxon>
        <taxon>Dikarya</taxon>
        <taxon>Ascomycota</taxon>
        <taxon>Saccharomycotina</taxon>
        <taxon>Pichiomycetes</taxon>
        <taxon>Pichiales</taxon>
        <taxon>Pichiaceae</taxon>
        <taxon>Ogataea</taxon>
    </lineage>
</organism>
<reference evidence="7" key="1">
    <citation type="journal article" date="2021" name="G3 (Bethesda)">
        <title>Genomic diversity, chromosomal rearrangements, and interspecies hybridization in the ogataea polymorpha species complex.</title>
        <authorList>
            <person name="Hanson S.J."/>
            <person name="Cinneide E.O."/>
            <person name="Salzberg L.I."/>
            <person name="Wolfe K.H."/>
            <person name="McGowan J."/>
            <person name="Fitzpatrick D.A."/>
            <person name="Matlin K."/>
        </authorList>
    </citation>
    <scope>NUCLEOTIDE SEQUENCE</scope>
    <source>
        <strain evidence="7">83-405-1</strain>
    </source>
</reference>
<keyword evidence="4" id="KW-0508">mRNA splicing</keyword>
<dbReference type="InterPro" id="IPR005011">
    <property type="entry name" value="SNU66/SART1"/>
</dbReference>
<dbReference type="AlphaFoldDB" id="A0AAN6I2J7"/>
<keyword evidence="5" id="KW-0539">Nucleus</keyword>